<dbReference type="PANTHER" id="PTHR13179:SF8">
    <property type="entry name" value="GATOR COMPLEX PROTEIN DEPDC5"/>
    <property type="match status" value="1"/>
</dbReference>
<feature type="compositionally biased region" description="Low complexity" evidence="1">
    <location>
        <begin position="957"/>
        <end position="981"/>
    </location>
</feature>
<feature type="compositionally biased region" description="Low complexity" evidence="1">
    <location>
        <begin position="199"/>
        <end position="216"/>
    </location>
</feature>
<dbReference type="InterPro" id="IPR048255">
    <property type="entry name" value="IML1_N"/>
</dbReference>
<feature type="domain" description="DEPDC5 C-terminal" evidence="3">
    <location>
        <begin position="1589"/>
        <end position="1769"/>
    </location>
</feature>
<feature type="region of interest" description="Disordered" evidence="1">
    <location>
        <begin position="537"/>
        <end position="599"/>
    </location>
</feature>
<evidence type="ECO:0008006" key="6">
    <source>
        <dbReference type="Google" id="ProtNLM"/>
    </source>
</evidence>
<dbReference type="InterPro" id="IPR027244">
    <property type="entry name" value="IML1"/>
</dbReference>
<feature type="region of interest" description="Disordered" evidence="1">
    <location>
        <begin position="199"/>
        <end position="218"/>
    </location>
</feature>
<feature type="compositionally biased region" description="Basic and acidic residues" evidence="1">
    <location>
        <begin position="733"/>
        <end position="742"/>
    </location>
</feature>
<dbReference type="GO" id="GO:1990130">
    <property type="term" value="C:GATOR1 complex"/>
    <property type="evidence" value="ECO:0007669"/>
    <property type="project" value="TreeGrafter"/>
</dbReference>
<feature type="region of interest" description="Disordered" evidence="1">
    <location>
        <begin position="623"/>
        <end position="649"/>
    </location>
</feature>
<dbReference type="Pfam" id="PF12257">
    <property type="entry name" value="IML1"/>
    <property type="match status" value="1"/>
</dbReference>
<feature type="compositionally biased region" description="Low complexity" evidence="1">
    <location>
        <begin position="792"/>
        <end position="809"/>
    </location>
</feature>
<feature type="compositionally biased region" description="Low complexity" evidence="1">
    <location>
        <begin position="1048"/>
        <end position="1068"/>
    </location>
</feature>
<feature type="compositionally biased region" description="Polar residues" evidence="1">
    <location>
        <begin position="494"/>
        <end position="510"/>
    </location>
</feature>
<evidence type="ECO:0000259" key="3">
    <source>
        <dbReference type="Pfam" id="PF19418"/>
    </source>
</evidence>
<organism evidence="4 5">
    <name type="scientific">Rhodotorula paludigena</name>
    <dbReference type="NCBI Taxonomy" id="86838"/>
    <lineage>
        <taxon>Eukaryota</taxon>
        <taxon>Fungi</taxon>
        <taxon>Dikarya</taxon>
        <taxon>Basidiomycota</taxon>
        <taxon>Pucciniomycotina</taxon>
        <taxon>Microbotryomycetes</taxon>
        <taxon>Sporidiobolales</taxon>
        <taxon>Sporidiobolaceae</taxon>
        <taxon>Rhodotorula</taxon>
    </lineage>
</organism>
<dbReference type="EMBL" id="BQKY01000001">
    <property type="protein sequence ID" value="GJN87333.1"/>
    <property type="molecule type" value="Genomic_DNA"/>
</dbReference>
<feature type="region of interest" description="Disordered" evidence="1">
    <location>
        <begin position="1691"/>
        <end position="1711"/>
    </location>
</feature>
<keyword evidence="5" id="KW-1185">Reference proteome</keyword>
<dbReference type="Pfam" id="PF19418">
    <property type="entry name" value="DEPDC5_CTD"/>
    <property type="match status" value="1"/>
</dbReference>
<feature type="compositionally biased region" description="Polar residues" evidence="1">
    <location>
        <begin position="914"/>
        <end position="942"/>
    </location>
</feature>
<feature type="compositionally biased region" description="Acidic residues" evidence="1">
    <location>
        <begin position="831"/>
        <end position="840"/>
    </location>
</feature>
<sequence>MPAASVELLIDPTAAVDLAILPAALPRDARPGDVVAVRPVLAPGSKGKGKDRPLLYKVERASDGDDGSPASAAGGGGDALAQARRRGKAQVTVSPTLAQSFSWVKNRCPVQLSLVRFSLLFRLAAETLTSHPQIPSPPPKKLCASHVELYFNNLYLSRPDGFALSLALNGKVLHTGQRVALPGSGARLRVGDMWSSTSTGHAATSASRGGASSSSSPQAKNIRLDAACITDETKFVFRSESARAYILVEVSQELWQFEEDGSMLLEKCELFLHELWSHYSGKMSTEAEDHRSKGVATSHVASIILFGRVMYDDAADAEEERAPLSQLEDGTLYRDFYKVIVDLTPSPPASIIHSVALELRRWQSTVLLRTRPDGSERLSGRLASAHESPILEAANLALNSFEEHWIDRDLQRTGQEIIVVTAGTTFYHVEKSALRITTERMLFHGIGLDIISLSKMPLHTIPLFQFRSPDPSAAELSIAVNDSSVALPTKAAGPSSQAPPGTSTLSTSLARSPAAGPGHRVTLSSSAAFRPSSLRQAHGFASASPPLRDPRALSATDDAVSTISTAPARIAPIQVPDDQRDPLYFDPPPPRTASVAPHARTPSATLAGAAVVPLPASSSFATSSPFSVPARPASTSTNPLAPLAPGTAPPGSTLETSLYYHEPMFVFPHFFGTQIDKPHRLDRFMPRARCYELTSQGVTEHVPLALPLLSLGGATDPDALSPDSEPGKAGFLSEHEQRQQRRDRYDALALGARDPAELFGADGLGSGAAGARGGARIGMDQAGAWADERESGATTSGTGTGTEETGTSESEIERSQEEAEGRESARRRSEADDEESDTFADEMSSRGGGAKALGVGLPARSAQTSRASMRSDDGDGDGSRGRRYGRETPSRVEHEVGRSKTPVPRSGSQRRPRSTSIAASVRTVSSAFGKADSSNASTTGSQAARKASTPALIARLTGAPGPSTTSSASASTKAPSSTHTANRPTWLNLFGRAHTLSNVSSPAAQVAVARVDVQANLRPDAPASSDKAGSETATDDSTAADHPVLGFSSASQRPSSRSRSRADLSARSTVGSTGKTQPISIGSKLGPSGSSHPAGAADKARGRTGAGGSQAGSGSNKGSVRMSTSLKAYELSGSRKGFGSAGGKVSVSARFNPSKPGKRSVGLADQARRWAGILVIERRSLRLGVKWRSITRGAILPTTTDYLPSADMLASQYSEVRYTVPTASVTSSFLLRADHPKRSHILTLVTELICQRLAQGFQICTPANAAGALDAIHAATAKTLPDVLRDIGDGEVTAVYLSLSNQIHRIWYDRRAQAVFVKILRRKRTWSKQDYAYRPLIWTRGRSNYESTPLSFPYPVMLDPLEWQHADRLVAGAEKPEAADGQHQAVRYRRTRLVLLPATKVPDRDYVVGTNKALQGVEISDAAIQAQGFFVLMEVIENARWAPAGVEKEPLSTIQTTLDAPGWAASIAQQQQQQQSSHSSDPNSPATPATNPQPPTAAPRSTWLSRMQSRASVATGSSKGDDPTASPLVTAQSDRDLNLPPPALDLPALTPTRSNATTSTSRSDVASRQSPAIPPATSASTTPPTPQRQTVQMTHAVVLDLDPSRRSDRAERVLCHLDRSHNVRAAYHVEFAWLTASGRIVDNVVQNWTRQMARYGLNLVEVSMRPVLDRHNPFHKPAMISPKLLPPVDAKATSVAGEEASEEPGEGHKEAPTAETYLARLLRSLDFFLDLGADSTFPSFLDVQYSYRRVPTVHSQYIHRSGTVLVSICEDDDGRPAFAYAPNRVWTNHRPELDAKQPMEALVELCGDEGRLQRLYDEVREEGL</sequence>
<feature type="region of interest" description="Disordered" evidence="1">
    <location>
        <begin position="1465"/>
        <end position="1589"/>
    </location>
</feature>
<dbReference type="Proteomes" id="UP001342314">
    <property type="component" value="Unassembled WGS sequence"/>
</dbReference>
<evidence type="ECO:0000313" key="5">
    <source>
        <dbReference type="Proteomes" id="UP001342314"/>
    </source>
</evidence>
<feature type="region of interest" description="Disordered" evidence="1">
    <location>
        <begin position="60"/>
        <end position="83"/>
    </location>
</feature>
<feature type="domain" description="Vacuolar membrane-associated protein Iml1 N-terminal" evidence="2">
    <location>
        <begin position="147"/>
        <end position="466"/>
    </location>
</feature>
<feature type="compositionally biased region" description="Polar residues" evidence="1">
    <location>
        <begin position="1069"/>
        <end position="1080"/>
    </location>
</feature>
<dbReference type="GO" id="GO:0010508">
    <property type="term" value="P:positive regulation of autophagy"/>
    <property type="evidence" value="ECO:0007669"/>
    <property type="project" value="TreeGrafter"/>
</dbReference>
<dbReference type="GO" id="GO:1904262">
    <property type="term" value="P:negative regulation of TORC1 signaling"/>
    <property type="evidence" value="ECO:0007669"/>
    <property type="project" value="TreeGrafter"/>
</dbReference>
<reference evidence="4 5" key="1">
    <citation type="submission" date="2021-12" db="EMBL/GenBank/DDBJ databases">
        <title>High titer production of polyol ester of fatty acids by Rhodotorula paludigena BS15 towards product separation-free biomass refinery.</title>
        <authorList>
            <person name="Mano J."/>
            <person name="Ono H."/>
            <person name="Tanaka T."/>
            <person name="Naito K."/>
            <person name="Sushida H."/>
            <person name="Ike M."/>
            <person name="Tokuyasu K."/>
            <person name="Kitaoka M."/>
        </authorList>
    </citation>
    <scope>NUCLEOTIDE SEQUENCE [LARGE SCALE GENOMIC DNA]</scope>
    <source>
        <strain evidence="4 5">BS15</strain>
    </source>
</reference>
<feature type="region of interest" description="Disordered" evidence="1">
    <location>
        <begin position="488"/>
        <end position="522"/>
    </location>
</feature>
<accession>A0AAV5GAH7</accession>
<proteinExistence type="predicted"/>
<dbReference type="GO" id="GO:0005096">
    <property type="term" value="F:GTPase activator activity"/>
    <property type="evidence" value="ECO:0007669"/>
    <property type="project" value="InterPro"/>
</dbReference>
<evidence type="ECO:0000256" key="1">
    <source>
        <dbReference type="SAM" id="MobiDB-lite"/>
    </source>
</evidence>
<evidence type="ECO:0000313" key="4">
    <source>
        <dbReference type="EMBL" id="GJN87333.1"/>
    </source>
</evidence>
<dbReference type="InterPro" id="IPR045838">
    <property type="entry name" value="DEPDC5_CTD"/>
</dbReference>
<protein>
    <recommendedName>
        <fullName evidence="6">Vacuolar membrane-associated protein iml1</fullName>
    </recommendedName>
</protein>
<name>A0AAV5GAH7_9BASI</name>
<feature type="compositionally biased region" description="Basic and acidic residues" evidence="1">
    <location>
        <begin position="869"/>
        <end position="898"/>
    </location>
</feature>
<feature type="compositionally biased region" description="Basic and acidic residues" evidence="1">
    <location>
        <begin position="811"/>
        <end position="830"/>
    </location>
</feature>
<gene>
    <name evidence="4" type="ORF">Rhopal_000282-T1</name>
</gene>
<comment type="caution">
    <text evidence="4">The sequence shown here is derived from an EMBL/GenBank/DDBJ whole genome shotgun (WGS) entry which is preliminary data.</text>
</comment>
<feature type="region of interest" description="Disordered" evidence="1">
    <location>
        <begin position="1018"/>
        <end position="1120"/>
    </location>
</feature>
<evidence type="ECO:0000259" key="2">
    <source>
        <dbReference type="Pfam" id="PF12257"/>
    </source>
</evidence>
<feature type="compositionally biased region" description="Low complexity" evidence="1">
    <location>
        <begin position="1469"/>
        <end position="1490"/>
    </location>
</feature>
<feature type="compositionally biased region" description="Low complexity" evidence="1">
    <location>
        <begin position="639"/>
        <end position="649"/>
    </location>
</feature>
<dbReference type="PANTHER" id="PTHR13179">
    <property type="entry name" value="DEP DOMAIN CONTAINING PROTEIN 5"/>
    <property type="match status" value="1"/>
</dbReference>
<feature type="compositionally biased region" description="Low complexity" evidence="1">
    <location>
        <begin position="1545"/>
        <end position="1563"/>
    </location>
</feature>
<feature type="region of interest" description="Disordered" evidence="1">
    <location>
        <begin position="715"/>
        <end position="742"/>
    </location>
</feature>
<feature type="region of interest" description="Disordered" evidence="1">
    <location>
        <begin position="786"/>
        <end position="985"/>
    </location>
</feature>
<feature type="compositionally biased region" description="Polar residues" evidence="1">
    <location>
        <begin position="1502"/>
        <end position="1518"/>
    </location>
</feature>